<feature type="domain" description="Integrase catalytic" evidence="2">
    <location>
        <begin position="24"/>
        <end position="191"/>
    </location>
</feature>
<evidence type="ECO:0000256" key="1">
    <source>
        <dbReference type="SAM" id="MobiDB-lite"/>
    </source>
</evidence>
<protein>
    <recommendedName>
        <fullName evidence="2">Integrase catalytic domain-containing protein</fullName>
    </recommendedName>
</protein>
<dbReference type="InterPro" id="IPR036397">
    <property type="entry name" value="RNaseH_sf"/>
</dbReference>
<dbReference type="Proteomes" id="UP000694700">
    <property type="component" value="Unplaced"/>
</dbReference>
<dbReference type="GO" id="GO:0003676">
    <property type="term" value="F:nucleic acid binding"/>
    <property type="evidence" value="ECO:0007669"/>
    <property type="project" value="InterPro"/>
</dbReference>
<dbReference type="InterPro" id="IPR012337">
    <property type="entry name" value="RNaseH-like_sf"/>
</dbReference>
<accession>A0A8C1VK18</accession>
<dbReference type="InterPro" id="IPR001584">
    <property type="entry name" value="Integrase_cat-core"/>
</dbReference>
<feature type="region of interest" description="Disordered" evidence="1">
    <location>
        <begin position="386"/>
        <end position="434"/>
    </location>
</feature>
<dbReference type="SUPFAM" id="SSF53098">
    <property type="entry name" value="Ribonuclease H-like"/>
    <property type="match status" value="1"/>
</dbReference>
<dbReference type="Ensembl" id="ENSCCRT00015054238.1">
    <property type="protein sequence ID" value="ENSCCRP00015052480.1"/>
    <property type="gene ID" value="ENSCCRG00015021668.1"/>
</dbReference>
<dbReference type="PANTHER" id="PTHR37984:SF15">
    <property type="entry name" value="INTEGRASE CATALYTIC DOMAIN-CONTAINING PROTEIN"/>
    <property type="match status" value="1"/>
</dbReference>
<dbReference type="FunFam" id="3.30.420.10:FF:000032">
    <property type="entry name" value="Retrovirus-related Pol polyprotein from transposon 297-like Protein"/>
    <property type="match status" value="1"/>
</dbReference>
<dbReference type="AlphaFoldDB" id="A0A8C1VK18"/>
<dbReference type="PROSITE" id="PS50994">
    <property type="entry name" value="INTEGRASE"/>
    <property type="match status" value="1"/>
</dbReference>
<proteinExistence type="predicted"/>
<dbReference type="Gene3D" id="3.30.420.10">
    <property type="entry name" value="Ribonuclease H-like superfamily/Ribonuclease H"/>
    <property type="match status" value="1"/>
</dbReference>
<evidence type="ECO:0000313" key="3">
    <source>
        <dbReference type="Ensembl" id="ENSCCRP00015052480.1"/>
    </source>
</evidence>
<organism evidence="3 4">
    <name type="scientific">Cyprinus carpio</name>
    <name type="common">Common carp</name>
    <dbReference type="NCBI Taxonomy" id="7962"/>
    <lineage>
        <taxon>Eukaryota</taxon>
        <taxon>Metazoa</taxon>
        <taxon>Chordata</taxon>
        <taxon>Craniata</taxon>
        <taxon>Vertebrata</taxon>
        <taxon>Euteleostomi</taxon>
        <taxon>Actinopterygii</taxon>
        <taxon>Neopterygii</taxon>
        <taxon>Teleostei</taxon>
        <taxon>Ostariophysi</taxon>
        <taxon>Cypriniformes</taxon>
        <taxon>Cyprinidae</taxon>
        <taxon>Cyprininae</taxon>
        <taxon>Cyprinus</taxon>
    </lineage>
</organism>
<dbReference type="InterPro" id="IPR050951">
    <property type="entry name" value="Retrovirus_Pol_polyprotein"/>
</dbReference>
<evidence type="ECO:0000313" key="4">
    <source>
        <dbReference type="Proteomes" id="UP000694700"/>
    </source>
</evidence>
<evidence type="ECO:0000259" key="2">
    <source>
        <dbReference type="PROSITE" id="PS50994"/>
    </source>
</evidence>
<dbReference type="GO" id="GO:0015074">
    <property type="term" value="P:DNA integration"/>
    <property type="evidence" value="ECO:0007669"/>
    <property type="project" value="InterPro"/>
</dbReference>
<name>A0A8C1VK18_CYPCA</name>
<dbReference type="Pfam" id="PF00665">
    <property type="entry name" value="rve"/>
    <property type="match status" value="1"/>
</dbReference>
<dbReference type="PANTHER" id="PTHR37984">
    <property type="entry name" value="PROTEIN CBG26694"/>
    <property type="match status" value="1"/>
</dbReference>
<feature type="compositionally biased region" description="Low complexity" evidence="1">
    <location>
        <begin position="412"/>
        <end position="425"/>
    </location>
</feature>
<sequence length="482" mass="53534">MERDTREYVRCCERCVLAKSLEPSARAPLESIKTSAAMELVCIDFWSAEDKNKNSVYVLVATDHFTKMAFAFPCRNQTAKLVARKLWDCVFCVYGFPERIHSDQGPSFESELVSELLQLSGVAKSHTTAYHPMGNGGTERFNRTLGNMIRSLPLRAKQEWPQQIQTLTFAYNATAHETTGYAPFHLMFGRVPRLPVDVVFQSVLHDLTVTDFSSYSRTLLSYLSEAANIAQQHATKEQEQQARQYNKKVRGVSLHVGAQVLLANKGEKGKKKLADKWEPAVYTVVERNPKTHIYKISDASGQSKVVHRKLLLDLSFLTIQDTLENQSFVSSTEVEGTSVCGDVDSLSNLERESSLARTSSWVLLDPDRAAEASADEEVSIPEFEDESHAHVHMAGSPEATLSDPDLVQSNAPTDVDTTPTDSTPTQACSPADSTATQTAVVDNRIQGRVVTRTGRVVRSVNRLIESMVQRPVIWGLSLPQKV</sequence>
<reference evidence="3" key="1">
    <citation type="submission" date="2025-08" db="UniProtKB">
        <authorList>
            <consortium name="Ensembl"/>
        </authorList>
    </citation>
    <scope>IDENTIFICATION</scope>
</reference>